<name>A0A067MZQ3_BOTB1</name>
<keyword evidence="4" id="KW-1185">Reference proteome</keyword>
<dbReference type="Proteomes" id="UP000027195">
    <property type="component" value="Unassembled WGS sequence"/>
</dbReference>
<dbReference type="Gene3D" id="1.10.10.10">
    <property type="entry name" value="Winged helix-like DNA-binding domain superfamily/Winged helix DNA-binding domain"/>
    <property type="match status" value="1"/>
</dbReference>
<dbReference type="PROSITE" id="PS50250">
    <property type="entry name" value="PCI"/>
    <property type="match status" value="1"/>
</dbReference>
<dbReference type="InParanoid" id="A0A067MZQ3"/>
<dbReference type="GO" id="GO:0000973">
    <property type="term" value="P:post-transcriptional tethering of RNA polymerase II gene DNA at nuclear periphery"/>
    <property type="evidence" value="ECO:0007669"/>
    <property type="project" value="TreeGrafter"/>
</dbReference>
<dbReference type="GO" id="GO:0003690">
    <property type="term" value="F:double-stranded DNA binding"/>
    <property type="evidence" value="ECO:0007669"/>
    <property type="project" value="InterPro"/>
</dbReference>
<accession>A0A067MZQ3</accession>
<protein>
    <recommendedName>
        <fullName evidence="2">PCI domain-containing protein</fullName>
    </recommendedName>
</protein>
<evidence type="ECO:0000313" key="3">
    <source>
        <dbReference type="EMBL" id="KDQ21104.1"/>
    </source>
</evidence>
<dbReference type="OrthoDB" id="10252687at2759"/>
<evidence type="ECO:0000313" key="4">
    <source>
        <dbReference type="Proteomes" id="UP000027195"/>
    </source>
</evidence>
<proteinExistence type="inferred from homology"/>
<dbReference type="HOGENOM" id="CLU_031567_2_1_1"/>
<dbReference type="SMART" id="SM00753">
    <property type="entry name" value="PAM"/>
    <property type="match status" value="1"/>
</dbReference>
<gene>
    <name evidence="3" type="ORF">BOTBODRAFT_27100</name>
</gene>
<dbReference type="GO" id="GO:0003723">
    <property type="term" value="F:RNA binding"/>
    <property type="evidence" value="ECO:0007669"/>
    <property type="project" value="InterPro"/>
</dbReference>
<organism evidence="3 4">
    <name type="scientific">Botryobasidium botryosum (strain FD-172 SS1)</name>
    <dbReference type="NCBI Taxonomy" id="930990"/>
    <lineage>
        <taxon>Eukaryota</taxon>
        <taxon>Fungi</taxon>
        <taxon>Dikarya</taxon>
        <taxon>Basidiomycota</taxon>
        <taxon>Agaricomycotina</taxon>
        <taxon>Agaricomycetes</taxon>
        <taxon>Cantharellales</taxon>
        <taxon>Botryobasidiaceae</taxon>
        <taxon>Botryobasidium</taxon>
    </lineage>
</organism>
<dbReference type="InterPro" id="IPR000717">
    <property type="entry name" value="PCI_dom"/>
</dbReference>
<evidence type="ECO:0000256" key="1">
    <source>
        <dbReference type="ARBA" id="ARBA00025771"/>
    </source>
</evidence>
<dbReference type="STRING" id="930990.A0A067MZQ3"/>
<dbReference type="GO" id="GO:0006368">
    <property type="term" value="P:transcription elongation by RNA polymerase II"/>
    <property type="evidence" value="ECO:0007669"/>
    <property type="project" value="TreeGrafter"/>
</dbReference>
<dbReference type="FunCoup" id="A0A067MZQ3">
    <property type="interactions" value="534"/>
</dbReference>
<dbReference type="InterPro" id="IPR045114">
    <property type="entry name" value="Csn12-like"/>
</dbReference>
<dbReference type="GO" id="GO:0070390">
    <property type="term" value="C:transcription export complex 2"/>
    <property type="evidence" value="ECO:0007669"/>
    <property type="project" value="TreeGrafter"/>
</dbReference>
<reference evidence="4" key="1">
    <citation type="journal article" date="2014" name="Proc. Natl. Acad. Sci. U.S.A.">
        <title>Extensive sampling of basidiomycete genomes demonstrates inadequacy of the white-rot/brown-rot paradigm for wood decay fungi.</title>
        <authorList>
            <person name="Riley R."/>
            <person name="Salamov A.A."/>
            <person name="Brown D.W."/>
            <person name="Nagy L.G."/>
            <person name="Floudas D."/>
            <person name="Held B.W."/>
            <person name="Levasseur A."/>
            <person name="Lombard V."/>
            <person name="Morin E."/>
            <person name="Otillar R."/>
            <person name="Lindquist E.A."/>
            <person name="Sun H."/>
            <person name="LaButti K.M."/>
            <person name="Schmutz J."/>
            <person name="Jabbour D."/>
            <person name="Luo H."/>
            <person name="Baker S.E."/>
            <person name="Pisabarro A.G."/>
            <person name="Walton J.D."/>
            <person name="Blanchette R.A."/>
            <person name="Henrissat B."/>
            <person name="Martin F."/>
            <person name="Cullen D."/>
            <person name="Hibbett D.S."/>
            <person name="Grigoriev I.V."/>
        </authorList>
    </citation>
    <scope>NUCLEOTIDE SEQUENCE [LARGE SCALE GENOMIC DNA]</scope>
    <source>
        <strain evidence="4">FD-172 SS1</strain>
    </source>
</reference>
<dbReference type="AlphaFoldDB" id="A0A067MZQ3"/>
<dbReference type="PANTHER" id="PTHR12732">
    <property type="entry name" value="UNCHARACTERIZED PROTEASOME COMPONENT REGION PCI-CONTAINING"/>
    <property type="match status" value="1"/>
</dbReference>
<evidence type="ECO:0000259" key="2">
    <source>
        <dbReference type="PROSITE" id="PS50250"/>
    </source>
</evidence>
<dbReference type="Pfam" id="PF01399">
    <property type="entry name" value="PCI"/>
    <property type="match status" value="1"/>
</dbReference>
<dbReference type="GO" id="GO:0016973">
    <property type="term" value="P:poly(A)+ mRNA export from nucleus"/>
    <property type="evidence" value="ECO:0007669"/>
    <property type="project" value="TreeGrafter"/>
</dbReference>
<dbReference type="PANTHER" id="PTHR12732:SF0">
    <property type="entry name" value="PCI DOMAIN-CONTAINING PROTEIN 2"/>
    <property type="match status" value="1"/>
</dbReference>
<dbReference type="EMBL" id="KL198017">
    <property type="protein sequence ID" value="KDQ21104.1"/>
    <property type="molecule type" value="Genomic_DNA"/>
</dbReference>
<feature type="domain" description="PCI" evidence="2">
    <location>
        <begin position="212"/>
        <end position="395"/>
    </location>
</feature>
<sequence>MKFPRYLVTLSNTLKNRDSAQLAELLRARGDHADELLKNLETSDREYLQAHYGATIKTPWNEIAIAHVQVIVHLMDKNYVAAYKEQVILAQAFLRYIITQTNWVITALYVILRDLRNLALEAVVSAYSAGSQFPQGMEEAARICNKAFTTCVTDRTNKPEDSRKWGTYYVVGLVLKCYFKVNKTSLSRNIIRALEANHDIPPLEQYPRHDQVTYKYYLGLLSFLNEEYKRSEEDLTFAFYNCYRDAVRNQELILTYLIPLRLLRGQLPSEALFKRYPRLAELYTPFVEALRKSDIKAYDAALAWAEPRLLDMGVWLTVERAREICLRCLFRKVWLITGQGTRIPLSTFHTSLRVSGLAMPIEETECIIANMIHKGYMKGYISHEKQMVVLSSKDPFPNLGDRKAF</sequence>
<comment type="similarity">
    <text evidence="1">Belongs to the CSN12 family.</text>
</comment>
<dbReference type="InterPro" id="IPR036388">
    <property type="entry name" value="WH-like_DNA-bd_sf"/>
</dbReference>